<name>A0ABP4ICE6_9ACTN</name>
<evidence type="ECO:0000256" key="1">
    <source>
        <dbReference type="ARBA" id="ARBA00005417"/>
    </source>
</evidence>
<dbReference type="PROSITE" id="PS50893">
    <property type="entry name" value="ABC_TRANSPORTER_2"/>
    <property type="match status" value="1"/>
</dbReference>
<protein>
    <submittedName>
        <fullName evidence="6">ABC transporter ATP-binding protein</fullName>
    </submittedName>
</protein>
<reference evidence="7" key="1">
    <citation type="journal article" date="2019" name="Int. J. Syst. Evol. Microbiol.">
        <title>The Global Catalogue of Microorganisms (GCM) 10K type strain sequencing project: providing services to taxonomists for standard genome sequencing and annotation.</title>
        <authorList>
            <consortium name="The Broad Institute Genomics Platform"/>
            <consortium name="The Broad Institute Genome Sequencing Center for Infectious Disease"/>
            <person name="Wu L."/>
            <person name="Ma J."/>
        </authorList>
    </citation>
    <scope>NUCLEOTIDE SEQUENCE [LARGE SCALE GENOMIC DNA]</scope>
    <source>
        <strain evidence="7">JCM 12393</strain>
    </source>
</reference>
<dbReference type="Pfam" id="PF00005">
    <property type="entry name" value="ABC_tran"/>
    <property type="match status" value="1"/>
</dbReference>
<dbReference type="PANTHER" id="PTHR43335">
    <property type="entry name" value="ABC TRANSPORTER, ATP-BINDING PROTEIN"/>
    <property type="match status" value="1"/>
</dbReference>
<gene>
    <name evidence="6" type="ORF">GCM10009639_01820</name>
</gene>
<comment type="similarity">
    <text evidence="1">Belongs to the ABC transporter superfamily.</text>
</comment>
<dbReference type="Proteomes" id="UP001499863">
    <property type="component" value="Unassembled WGS sequence"/>
</dbReference>
<dbReference type="SMART" id="SM00382">
    <property type="entry name" value="AAA"/>
    <property type="match status" value="1"/>
</dbReference>
<dbReference type="InterPro" id="IPR017871">
    <property type="entry name" value="ABC_transporter-like_CS"/>
</dbReference>
<dbReference type="GO" id="GO:0005524">
    <property type="term" value="F:ATP binding"/>
    <property type="evidence" value="ECO:0007669"/>
    <property type="project" value="UniProtKB-KW"/>
</dbReference>
<feature type="domain" description="ABC transporter" evidence="5">
    <location>
        <begin position="19"/>
        <end position="248"/>
    </location>
</feature>
<keyword evidence="4 6" id="KW-0067">ATP-binding</keyword>
<accession>A0ABP4ICE6</accession>
<proteinExistence type="inferred from homology"/>
<dbReference type="RefSeq" id="WP_344323489.1">
    <property type="nucleotide sequence ID" value="NZ_BAAAKJ010000010.1"/>
</dbReference>
<dbReference type="EMBL" id="BAAAKJ010000010">
    <property type="protein sequence ID" value="GAA1382555.1"/>
    <property type="molecule type" value="Genomic_DNA"/>
</dbReference>
<keyword evidence="7" id="KW-1185">Reference proteome</keyword>
<evidence type="ECO:0000313" key="6">
    <source>
        <dbReference type="EMBL" id="GAA1382555.1"/>
    </source>
</evidence>
<keyword evidence="2" id="KW-0813">Transport</keyword>
<dbReference type="PROSITE" id="PS00211">
    <property type="entry name" value="ABC_TRANSPORTER_1"/>
    <property type="match status" value="1"/>
</dbReference>
<dbReference type="InterPro" id="IPR027417">
    <property type="entry name" value="P-loop_NTPase"/>
</dbReference>
<evidence type="ECO:0000259" key="5">
    <source>
        <dbReference type="PROSITE" id="PS50893"/>
    </source>
</evidence>
<evidence type="ECO:0000256" key="4">
    <source>
        <dbReference type="ARBA" id="ARBA00022840"/>
    </source>
</evidence>
<dbReference type="InterPro" id="IPR003593">
    <property type="entry name" value="AAA+_ATPase"/>
</dbReference>
<organism evidence="6 7">
    <name type="scientific">Kitasatospora putterlickiae</name>
    <dbReference type="NCBI Taxonomy" id="221725"/>
    <lineage>
        <taxon>Bacteria</taxon>
        <taxon>Bacillati</taxon>
        <taxon>Actinomycetota</taxon>
        <taxon>Actinomycetes</taxon>
        <taxon>Kitasatosporales</taxon>
        <taxon>Streptomycetaceae</taxon>
        <taxon>Kitasatospora</taxon>
    </lineage>
</organism>
<evidence type="ECO:0000256" key="3">
    <source>
        <dbReference type="ARBA" id="ARBA00022741"/>
    </source>
</evidence>
<keyword evidence="3" id="KW-0547">Nucleotide-binding</keyword>
<dbReference type="PANTHER" id="PTHR43335:SF2">
    <property type="entry name" value="ABC TRANSPORTER, ATP-BINDING PROTEIN"/>
    <property type="match status" value="1"/>
</dbReference>
<dbReference type="SUPFAM" id="SSF52540">
    <property type="entry name" value="P-loop containing nucleoside triphosphate hydrolases"/>
    <property type="match status" value="1"/>
</dbReference>
<evidence type="ECO:0000313" key="7">
    <source>
        <dbReference type="Proteomes" id="UP001499863"/>
    </source>
</evidence>
<dbReference type="InterPro" id="IPR003439">
    <property type="entry name" value="ABC_transporter-like_ATP-bd"/>
</dbReference>
<sequence length="315" mass="33761">MSRPEIHADPRHTDPPPLLELTDVSKVYRGGKRAVDGLSLRLGPGLLGLLGPNGAGKSSLMRIVATVTRPTTGRLTYRGADALARPELLRRELGFLPQDFGVHPQLTAREFLAYLAAAKGLPARSARARIDELLALVNLTEAVRRPLGAYSGGMLRRVGIAQALLGDPRVIVVDEPTAGLDPEERVRFRNLLSALAEDRVVLLSTHIVSDVESVAGDIAVVAGGRLLRRGSPEELLGGQAGRVWEVLVDPGAVAAVQARYVVSRMVRTGDGRVRLRLLADGPPFADAVPVAPDLEDAYLGLVRPAVANDRPEVRR</sequence>
<dbReference type="Gene3D" id="3.40.50.300">
    <property type="entry name" value="P-loop containing nucleotide triphosphate hydrolases"/>
    <property type="match status" value="1"/>
</dbReference>
<comment type="caution">
    <text evidence="6">The sequence shown here is derived from an EMBL/GenBank/DDBJ whole genome shotgun (WGS) entry which is preliminary data.</text>
</comment>
<evidence type="ECO:0000256" key="2">
    <source>
        <dbReference type="ARBA" id="ARBA00022448"/>
    </source>
</evidence>